<evidence type="ECO:0000313" key="3">
    <source>
        <dbReference type="Proteomes" id="UP000471640"/>
    </source>
</evidence>
<protein>
    <submittedName>
        <fullName evidence="2">Uncharacterized protein</fullName>
    </submittedName>
</protein>
<accession>A0A6P1DX58</accession>
<dbReference type="RefSeq" id="WP_164653395.1">
    <property type="nucleotide sequence ID" value="NZ_JAAIJR010000025.1"/>
</dbReference>
<comment type="caution">
    <text evidence="2">The sequence shown here is derived from an EMBL/GenBank/DDBJ whole genome shotgun (WGS) entry which is preliminary data.</text>
</comment>
<reference evidence="2 3" key="2">
    <citation type="submission" date="2020-02" db="EMBL/GenBank/DDBJ databases">
        <title>Genome sequences of Thiorhodococcus mannitoliphagus and Thiorhodococcus minor, purple sulfur photosynthetic bacteria in the gammaproteobacterial family, Chromatiaceae.</title>
        <authorList>
            <person name="Aviles F.A."/>
            <person name="Meyer T.E."/>
            <person name="Kyndt J.A."/>
        </authorList>
    </citation>
    <scope>NUCLEOTIDE SEQUENCE [LARGE SCALE GENOMIC DNA]</scope>
    <source>
        <strain evidence="2 3">DSM 18266</strain>
    </source>
</reference>
<dbReference type="EMBL" id="JAAIJR010000025">
    <property type="protein sequence ID" value="NEX20294.1"/>
    <property type="molecule type" value="Genomic_DNA"/>
</dbReference>
<evidence type="ECO:0000256" key="1">
    <source>
        <dbReference type="SAM" id="MobiDB-lite"/>
    </source>
</evidence>
<gene>
    <name evidence="2" type="ORF">G3480_08220</name>
</gene>
<feature type="region of interest" description="Disordered" evidence="1">
    <location>
        <begin position="24"/>
        <end position="44"/>
    </location>
</feature>
<name>A0A6P1DX58_9GAMM</name>
<organism evidence="2 3">
    <name type="scientific">Thiorhodococcus mannitoliphagus</name>
    <dbReference type="NCBI Taxonomy" id="329406"/>
    <lineage>
        <taxon>Bacteria</taxon>
        <taxon>Pseudomonadati</taxon>
        <taxon>Pseudomonadota</taxon>
        <taxon>Gammaproteobacteria</taxon>
        <taxon>Chromatiales</taxon>
        <taxon>Chromatiaceae</taxon>
        <taxon>Thiorhodococcus</taxon>
    </lineage>
</organism>
<reference evidence="3" key="1">
    <citation type="journal article" date="2020" name="Microbiol. Resour. Announc.">
        <title>Draft Genome Sequences of Thiorhodococcus mannitoliphagus and Thiorhodococcus minor, Purple Sulfur Photosynthetic Bacteria in the Gammaproteobacterial Family Chromatiaceae.</title>
        <authorList>
            <person name="Aviles F.A."/>
            <person name="Meyer T.E."/>
            <person name="Kyndt J.A."/>
        </authorList>
    </citation>
    <scope>NUCLEOTIDE SEQUENCE [LARGE SCALE GENOMIC DNA]</scope>
    <source>
        <strain evidence="3">DSM 18266</strain>
    </source>
</reference>
<sequence>MNAKTSAALITDAAPIEQILNHIGEPSRPPRIAPARGLTGWDDDLGPMPDWDLHGQPEPHVEFDQRIAW</sequence>
<proteinExistence type="predicted"/>
<keyword evidence="3" id="KW-1185">Reference proteome</keyword>
<evidence type="ECO:0000313" key="2">
    <source>
        <dbReference type="EMBL" id="NEX20294.1"/>
    </source>
</evidence>
<dbReference type="AlphaFoldDB" id="A0A6P1DX58"/>
<dbReference type="Proteomes" id="UP000471640">
    <property type="component" value="Unassembled WGS sequence"/>
</dbReference>